<evidence type="ECO:0000313" key="2">
    <source>
        <dbReference type="Proteomes" id="UP001420932"/>
    </source>
</evidence>
<dbReference type="Proteomes" id="UP001420932">
    <property type="component" value="Unassembled WGS sequence"/>
</dbReference>
<sequence>MLLILAHDSVFPTASNVSKQESTTCIVTVPSIIMAVRPPNRNINSFMASDLVEKDYESTGSTSLGYKNHADDNLVFPTTNEDAGVTEAV</sequence>
<organism evidence="1 2">
    <name type="scientific">Stephania yunnanensis</name>
    <dbReference type="NCBI Taxonomy" id="152371"/>
    <lineage>
        <taxon>Eukaryota</taxon>
        <taxon>Viridiplantae</taxon>
        <taxon>Streptophyta</taxon>
        <taxon>Embryophyta</taxon>
        <taxon>Tracheophyta</taxon>
        <taxon>Spermatophyta</taxon>
        <taxon>Magnoliopsida</taxon>
        <taxon>Ranunculales</taxon>
        <taxon>Menispermaceae</taxon>
        <taxon>Menispermoideae</taxon>
        <taxon>Cissampelideae</taxon>
        <taxon>Stephania</taxon>
    </lineage>
</organism>
<gene>
    <name evidence="1" type="ORF">Syun_031020</name>
</gene>
<keyword evidence="2" id="KW-1185">Reference proteome</keyword>
<reference evidence="1 2" key="1">
    <citation type="submission" date="2024-01" db="EMBL/GenBank/DDBJ databases">
        <title>Genome assemblies of Stephania.</title>
        <authorList>
            <person name="Yang L."/>
        </authorList>
    </citation>
    <scope>NUCLEOTIDE SEQUENCE [LARGE SCALE GENOMIC DNA]</scope>
    <source>
        <strain evidence="1">YNDBR</strain>
        <tissue evidence="1">Leaf</tissue>
    </source>
</reference>
<protein>
    <submittedName>
        <fullName evidence="1">Uncharacterized protein</fullName>
    </submittedName>
</protein>
<accession>A0AAP0E2Z4</accession>
<name>A0AAP0E2Z4_9MAGN</name>
<proteinExistence type="predicted"/>
<dbReference type="EMBL" id="JBBNAF010000045">
    <property type="protein sequence ID" value="KAK9081804.1"/>
    <property type="molecule type" value="Genomic_DNA"/>
</dbReference>
<evidence type="ECO:0000313" key="1">
    <source>
        <dbReference type="EMBL" id="KAK9081804.1"/>
    </source>
</evidence>
<comment type="caution">
    <text evidence="1">The sequence shown here is derived from an EMBL/GenBank/DDBJ whole genome shotgun (WGS) entry which is preliminary data.</text>
</comment>
<dbReference type="AlphaFoldDB" id="A0AAP0E2Z4"/>